<gene>
    <name evidence="2" type="ORF">HTZ77_37400</name>
</gene>
<reference evidence="2 3" key="1">
    <citation type="submission" date="2020-06" db="EMBL/GenBank/DDBJ databases">
        <title>Nonomuraea sp. SMC257, a novel actinomycete isolated from soil.</title>
        <authorList>
            <person name="Chanama M."/>
        </authorList>
    </citation>
    <scope>NUCLEOTIDE SEQUENCE [LARGE SCALE GENOMIC DNA]</scope>
    <source>
        <strain evidence="2 3">SMC257</strain>
    </source>
</reference>
<accession>A0A7Y6M854</accession>
<evidence type="ECO:0000313" key="3">
    <source>
        <dbReference type="Proteomes" id="UP000586042"/>
    </source>
</evidence>
<evidence type="ECO:0000256" key="1">
    <source>
        <dbReference type="SAM" id="Phobius"/>
    </source>
</evidence>
<sequence length="139" mass="14581">MALLRLLAFSLLCGGLLPLPFMGHQRDGLAWARLDFLTSLELAQIITVPVGLVAGIVLVATRTWTRPPGYVLAAVTTLFGLVVMTQGWPTMSWAESRPPGIGDPDGELVVGMLAVLSGAVTALVGTVMAAFRWAGTPAP</sequence>
<proteinExistence type="predicted"/>
<keyword evidence="1" id="KW-0812">Transmembrane</keyword>
<feature type="transmembrane region" description="Helical" evidence="1">
    <location>
        <begin position="108"/>
        <end position="131"/>
    </location>
</feature>
<dbReference type="EMBL" id="JABWGN010000018">
    <property type="protein sequence ID" value="NUW37039.1"/>
    <property type="molecule type" value="Genomic_DNA"/>
</dbReference>
<comment type="caution">
    <text evidence="2">The sequence shown here is derived from an EMBL/GenBank/DDBJ whole genome shotgun (WGS) entry which is preliminary data.</text>
</comment>
<feature type="transmembrane region" description="Helical" evidence="1">
    <location>
        <begin position="68"/>
        <end position="88"/>
    </location>
</feature>
<keyword evidence="1" id="KW-1133">Transmembrane helix</keyword>
<keyword evidence="1" id="KW-0472">Membrane</keyword>
<dbReference type="Proteomes" id="UP000586042">
    <property type="component" value="Unassembled WGS sequence"/>
</dbReference>
<evidence type="ECO:0000313" key="2">
    <source>
        <dbReference type="EMBL" id="NUW37039.1"/>
    </source>
</evidence>
<protein>
    <submittedName>
        <fullName evidence="2">Uncharacterized protein</fullName>
    </submittedName>
</protein>
<keyword evidence="3" id="KW-1185">Reference proteome</keyword>
<dbReference type="AlphaFoldDB" id="A0A7Y6M854"/>
<organism evidence="2 3">
    <name type="scientific">Nonomuraea montanisoli</name>
    <dbReference type="NCBI Taxonomy" id="2741721"/>
    <lineage>
        <taxon>Bacteria</taxon>
        <taxon>Bacillati</taxon>
        <taxon>Actinomycetota</taxon>
        <taxon>Actinomycetes</taxon>
        <taxon>Streptosporangiales</taxon>
        <taxon>Streptosporangiaceae</taxon>
        <taxon>Nonomuraea</taxon>
    </lineage>
</organism>
<name>A0A7Y6M854_9ACTN</name>
<feature type="transmembrane region" description="Helical" evidence="1">
    <location>
        <begin position="42"/>
        <end position="61"/>
    </location>
</feature>
<dbReference type="RefSeq" id="WP_175594490.1">
    <property type="nucleotide sequence ID" value="NZ_JABWGN010000018.1"/>
</dbReference>